<evidence type="ECO:0000313" key="2">
    <source>
        <dbReference type="Proteomes" id="UP001283361"/>
    </source>
</evidence>
<dbReference type="EMBL" id="JAWDGP010002436">
    <property type="protein sequence ID" value="KAK3783156.1"/>
    <property type="molecule type" value="Genomic_DNA"/>
</dbReference>
<comment type="caution">
    <text evidence="1">The sequence shown here is derived from an EMBL/GenBank/DDBJ whole genome shotgun (WGS) entry which is preliminary data.</text>
</comment>
<dbReference type="AlphaFoldDB" id="A0AAE1A9J9"/>
<reference evidence="1" key="1">
    <citation type="journal article" date="2023" name="G3 (Bethesda)">
        <title>A reference genome for the long-term kleptoplast-retaining sea slug Elysia crispata morphotype clarki.</title>
        <authorList>
            <person name="Eastman K.E."/>
            <person name="Pendleton A.L."/>
            <person name="Shaikh M.A."/>
            <person name="Suttiyut T."/>
            <person name="Ogas R."/>
            <person name="Tomko P."/>
            <person name="Gavelis G."/>
            <person name="Widhalm J.R."/>
            <person name="Wisecaver J.H."/>
        </authorList>
    </citation>
    <scope>NUCLEOTIDE SEQUENCE</scope>
    <source>
        <strain evidence="1">ECLA1</strain>
    </source>
</reference>
<keyword evidence="2" id="KW-1185">Reference proteome</keyword>
<accession>A0AAE1A9J9</accession>
<gene>
    <name evidence="1" type="ORF">RRG08_046950</name>
</gene>
<name>A0AAE1A9J9_9GAST</name>
<proteinExistence type="predicted"/>
<protein>
    <submittedName>
        <fullName evidence="1">Uncharacterized protein</fullName>
    </submittedName>
</protein>
<evidence type="ECO:0000313" key="1">
    <source>
        <dbReference type="EMBL" id="KAK3783156.1"/>
    </source>
</evidence>
<organism evidence="1 2">
    <name type="scientific">Elysia crispata</name>
    <name type="common">lettuce slug</name>
    <dbReference type="NCBI Taxonomy" id="231223"/>
    <lineage>
        <taxon>Eukaryota</taxon>
        <taxon>Metazoa</taxon>
        <taxon>Spiralia</taxon>
        <taxon>Lophotrochozoa</taxon>
        <taxon>Mollusca</taxon>
        <taxon>Gastropoda</taxon>
        <taxon>Heterobranchia</taxon>
        <taxon>Euthyneura</taxon>
        <taxon>Panpulmonata</taxon>
        <taxon>Sacoglossa</taxon>
        <taxon>Placobranchoidea</taxon>
        <taxon>Plakobranchidae</taxon>
        <taxon>Elysia</taxon>
    </lineage>
</organism>
<dbReference type="Proteomes" id="UP001283361">
    <property type="component" value="Unassembled WGS sequence"/>
</dbReference>
<sequence length="842" mass="90613">MKPVGLSSGPKQGPQRNRKWTWVCGSLPVDFMRPLSTSGHGRNQIIGHVFGHRSVGHSLFDTFIPASPSSATYRPGFDISRGKEVGIRVQIEMEAAPSHSKSRWTQKTILKMWSLPVSVLLVCACVEVLQAQFYTGFHSPMGFGGMPFHDTEDTTPTEPLLLNCFSSFKDANGNLDNELAVTIESGEDDDVGNRLLGFGGFGTPGYGGFDGMYGATYHGSRQSSGSKLSARIQYFSPSNGGRAFVVFTERARVDDGCRVENFGGVITREKLAREDNNRGLGRPLGMHGGLGYGHGFGNGLGYAGQLGYGSGFGYGGYSGSFGSMYGMGLGIGAGFGMGSGMGSGMGLFPGDSSALTSDGVVTELDITPGALTSAVVDDVGFDDLSDLAGRGLLICSDITYDWDWNPPDTHTLSSRPSWFSIRGTHRISRSRLRSMWSALGIIITPFIASSGISINNHSTTADVPSELDASLTTRDKNPHRDQCSIATHRSELETKEVTMASLCQTLLMAALCLALTLRLSEGQFPIGMGIGMRPGLGMGFGMGLGGFGPQYSGFHDDDDDNGFDNDDDYGQLRLTCYRNETDRLGHVKDAMVATFKQLVDEDYDLDHYGGVYGNGFGGYGGYGAGYGGYGHAPGYYGNSYGYPKKNRYSLRAVIKIKTSHSARASLVLTRIGRTEEGCHGNSLGTILVPGRDDFDDDDDDDNGFDHNNGFNNGFGTGFGGGLGFGGFTSLSGYGGLGGIGFGNGYYFNDDDDDDDRENYGILQDDIHLNKNTQTIYIDQVRGFSRLTQLAGRGLALCSDASYDFDWHSTCRGVYYGCCTLKYDDEDQDLDNGYQVGSSYQHR</sequence>